<dbReference type="Proteomes" id="UP000289738">
    <property type="component" value="Chromosome B10"/>
</dbReference>
<dbReference type="PANTHER" id="PTHR43180">
    <property type="entry name" value="3-OXOACYL-(ACYL-CARRIER-PROTEIN) REDUCTASE (AFU_ORTHOLOGUE AFUA_6G11210)"/>
    <property type="match status" value="1"/>
</dbReference>
<dbReference type="EMBL" id="SDMP01000020">
    <property type="protein sequence ID" value="RYQ83577.1"/>
    <property type="molecule type" value="Genomic_DNA"/>
</dbReference>
<accession>A0A444X1L1</accession>
<keyword evidence="4" id="KW-1185">Reference proteome</keyword>
<dbReference type="Pfam" id="PF00106">
    <property type="entry name" value="adh_short"/>
    <property type="match status" value="1"/>
</dbReference>
<dbReference type="AlphaFoldDB" id="A0A444X1L1"/>
<protein>
    <submittedName>
        <fullName evidence="3">Uncharacterized protein</fullName>
    </submittedName>
</protein>
<comment type="caution">
    <text evidence="3">The sequence shown here is derived from an EMBL/GenBank/DDBJ whole genome shotgun (WGS) entry which is preliminary data.</text>
</comment>
<evidence type="ECO:0000313" key="4">
    <source>
        <dbReference type="Proteomes" id="UP000289738"/>
    </source>
</evidence>
<sequence length="128" mass="13803">MNYFVSLAIRLNKGREFKFLAIHSVYNLCKLEGNVALITGRGRGIAIDDANPSILDNDVADFQRVFSVNITGPFLGIKYAARVMIPTKKGSIVNIRTVSSRVGEAATHANTSSKHGLIGLTKNAAAEL</sequence>
<dbReference type="InterPro" id="IPR036291">
    <property type="entry name" value="NAD(P)-bd_dom_sf"/>
</dbReference>
<dbReference type="GO" id="GO:0016491">
    <property type="term" value="F:oxidoreductase activity"/>
    <property type="evidence" value="ECO:0007669"/>
    <property type="project" value="UniProtKB-KW"/>
</dbReference>
<dbReference type="Gene3D" id="3.40.50.720">
    <property type="entry name" value="NAD(P)-binding Rossmann-like Domain"/>
    <property type="match status" value="1"/>
</dbReference>
<gene>
    <name evidence="3" type="ORF">Ahy_B10g102318</name>
</gene>
<proteinExistence type="inferred from homology"/>
<organism evidence="3 4">
    <name type="scientific">Arachis hypogaea</name>
    <name type="common">Peanut</name>
    <dbReference type="NCBI Taxonomy" id="3818"/>
    <lineage>
        <taxon>Eukaryota</taxon>
        <taxon>Viridiplantae</taxon>
        <taxon>Streptophyta</taxon>
        <taxon>Embryophyta</taxon>
        <taxon>Tracheophyta</taxon>
        <taxon>Spermatophyta</taxon>
        <taxon>Magnoliopsida</taxon>
        <taxon>eudicotyledons</taxon>
        <taxon>Gunneridae</taxon>
        <taxon>Pentapetalae</taxon>
        <taxon>rosids</taxon>
        <taxon>fabids</taxon>
        <taxon>Fabales</taxon>
        <taxon>Fabaceae</taxon>
        <taxon>Papilionoideae</taxon>
        <taxon>50 kb inversion clade</taxon>
        <taxon>dalbergioids sensu lato</taxon>
        <taxon>Dalbergieae</taxon>
        <taxon>Pterocarpus clade</taxon>
        <taxon>Arachis</taxon>
    </lineage>
</organism>
<name>A0A444X1L1_ARAHY</name>
<dbReference type="STRING" id="3818.A0A444X1L1"/>
<evidence type="ECO:0000256" key="1">
    <source>
        <dbReference type="ARBA" id="ARBA00006484"/>
    </source>
</evidence>
<evidence type="ECO:0000313" key="3">
    <source>
        <dbReference type="EMBL" id="RYQ83577.1"/>
    </source>
</evidence>
<keyword evidence="2" id="KW-0560">Oxidoreductase</keyword>
<reference evidence="3 4" key="1">
    <citation type="submission" date="2019-01" db="EMBL/GenBank/DDBJ databases">
        <title>Sequencing of cultivated peanut Arachis hypogaea provides insights into genome evolution and oil improvement.</title>
        <authorList>
            <person name="Chen X."/>
        </authorList>
    </citation>
    <scope>NUCLEOTIDE SEQUENCE [LARGE SCALE GENOMIC DNA]</scope>
    <source>
        <strain evidence="4">cv. Fuhuasheng</strain>
        <tissue evidence="3">Leaves</tissue>
    </source>
</reference>
<dbReference type="SUPFAM" id="SSF51735">
    <property type="entry name" value="NAD(P)-binding Rossmann-fold domains"/>
    <property type="match status" value="1"/>
</dbReference>
<evidence type="ECO:0000256" key="2">
    <source>
        <dbReference type="ARBA" id="ARBA00023002"/>
    </source>
</evidence>
<dbReference type="InterPro" id="IPR002347">
    <property type="entry name" value="SDR_fam"/>
</dbReference>
<comment type="similarity">
    <text evidence="1">Belongs to the short-chain dehydrogenases/reductases (SDR) family.</text>
</comment>
<dbReference type="PANTHER" id="PTHR43180:SF48">
    <property type="entry name" value="SECOISOLARICIRESINOL DEHYDROGENASE"/>
    <property type="match status" value="1"/>
</dbReference>